<dbReference type="Proteomes" id="UP001156666">
    <property type="component" value="Unassembled WGS sequence"/>
</dbReference>
<proteinExistence type="predicted"/>
<dbReference type="EMBL" id="BSOH01000007">
    <property type="protein sequence ID" value="GLR16845.1"/>
    <property type="molecule type" value="Genomic_DNA"/>
</dbReference>
<name>A0AA37WFB0_9BACT</name>
<accession>A0AA37WFB0</accession>
<evidence type="ECO:0008006" key="4">
    <source>
        <dbReference type="Google" id="ProtNLM"/>
    </source>
</evidence>
<feature type="chain" id="PRO_5041389351" description="Outer membrane lipoprotein-sorting protein" evidence="1">
    <location>
        <begin position="20"/>
        <end position="223"/>
    </location>
</feature>
<dbReference type="InterPro" id="IPR045444">
    <property type="entry name" value="DUF6503"/>
</dbReference>
<comment type="caution">
    <text evidence="2">The sequence shown here is derived from an EMBL/GenBank/DDBJ whole genome shotgun (WGS) entry which is preliminary data.</text>
</comment>
<feature type="signal peptide" evidence="1">
    <location>
        <begin position="1"/>
        <end position="19"/>
    </location>
</feature>
<sequence length="223" mass="26056">MYKYFYLLTLLFTNCIIHAQSSAEEIISQSIAVHDPSGNWHKLHADIEIASIVERENKVDTSYRLLQMDLKNELFKMTSFSAKDTSEVIYDGKPCDDCDRAKMFNNYFRYLLGMPMKLRDPGTIIHEEIQVLDYKGVPYQVVKVTYDPEIGSDTWLFYFHPKTSVLELVEFSKDGTFQSGETIELNNKIKYQKMLLPGQLKWLVLPDRRFLAEENIKYSIPKK</sequence>
<dbReference type="Pfam" id="PF20113">
    <property type="entry name" value="DUF6503"/>
    <property type="match status" value="1"/>
</dbReference>
<organism evidence="2 3">
    <name type="scientific">Portibacter lacus</name>
    <dbReference type="NCBI Taxonomy" id="1099794"/>
    <lineage>
        <taxon>Bacteria</taxon>
        <taxon>Pseudomonadati</taxon>
        <taxon>Bacteroidota</taxon>
        <taxon>Saprospiria</taxon>
        <taxon>Saprospirales</taxon>
        <taxon>Haliscomenobacteraceae</taxon>
        <taxon>Portibacter</taxon>
    </lineage>
</organism>
<dbReference type="RefSeq" id="WP_235290972.1">
    <property type="nucleotide sequence ID" value="NZ_BSOH01000007.1"/>
</dbReference>
<evidence type="ECO:0000313" key="2">
    <source>
        <dbReference type="EMBL" id="GLR16845.1"/>
    </source>
</evidence>
<reference evidence="2" key="2">
    <citation type="submission" date="2023-01" db="EMBL/GenBank/DDBJ databases">
        <title>Draft genome sequence of Portibacter lacus strain NBRC 108769.</title>
        <authorList>
            <person name="Sun Q."/>
            <person name="Mori K."/>
        </authorList>
    </citation>
    <scope>NUCLEOTIDE SEQUENCE</scope>
    <source>
        <strain evidence="2">NBRC 108769</strain>
    </source>
</reference>
<evidence type="ECO:0000313" key="3">
    <source>
        <dbReference type="Proteomes" id="UP001156666"/>
    </source>
</evidence>
<dbReference type="AlphaFoldDB" id="A0AA37WFB0"/>
<keyword evidence="1" id="KW-0732">Signal</keyword>
<keyword evidence="3" id="KW-1185">Reference proteome</keyword>
<evidence type="ECO:0000256" key="1">
    <source>
        <dbReference type="SAM" id="SignalP"/>
    </source>
</evidence>
<reference evidence="2" key="1">
    <citation type="journal article" date="2014" name="Int. J. Syst. Evol. Microbiol.">
        <title>Complete genome sequence of Corynebacterium casei LMG S-19264T (=DSM 44701T), isolated from a smear-ripened cheese.</title>
        <authorList>
            <consortium name="US DOE Joint Genome Institute (JGI-PGF)"/>
            <person name="Walter F."/>
            <person name="Albersmeier A."/>
            <person name="Kalinowski J."/>
            <person name="Ruckert C."/>
        </authorList>
    </citation>
    <scope>NUCLEOTIDE SEQUENCE</scope>
    <source>
        <strain evidence="2">NBRC 108769</strain>
    </source>
</reference>
<gene>
    <name evidence="2" type="ORF">GCM10007940_14600</name>
</gene>
<protein>
    <recommendedName>
        <fullName evidence="4">Outer membrane lipoprotein-sorting protein</fullName>
    </recommendedName>
</protein>